<dbReference type="EMBL" id="SRLO01000003">
    <property type="protein sequence ID" value="TNN88997.1"/>
    <property type="molecule type" value="Genomic_DNA"/>
</dbReference>
<dbReference type="SUPFAM" id="SSF55797">
    <property type="entry name" value="PR-1-like"/>
    <property type="match status" value="1"/>
</dbReference>
<dbReference type="Proteomes" id="UP000314294">
    <property type="component" value="Unassembled WGS sequence"/>
</dbReference>
<proteinExistence type="predicted"/>
<dbReference type="InterPro" id="IPR035940">
    <property type="entry name" value="CAP_sf"/>
</dbReference>
<comment type="caution">
    <text evidence="1">The sequence shown here is derived from an EMBL/GenBank/DDBJ whole genome shotgun (WGS) entry which is preliminary data.</text>
</comment>
<name>A0A4Z2JGD3_9TELE</name>
<evidence type="ECO:0000313" key="2">
    <source>
        <dbReference type="Proteomes" id="UP000314294"/>
    </source>
</evidence>
<gene>
    <name evidence="1" type="primary">CRISPLD1_0</name>
    <name evidence="1" type="ORF">EYF80_000875</name>
</gene>
<evidence type="ECO:0000313" key="1">
    <source>
        <dbReference type="EMBL" id="TNN88997.1"/>
    </source>
</evidence>
<dbReference type="AlphaFoldDB" id="A0A4Z2JGD3"/>
<dbReference type="OrthoDB" id="8954353at2759"/>
<reference evidence="1 2" key="1">
    <citation type="submission" date="2019-03" db="EMBL/GenBank/DDBJ databases">
        <title>First draft genome of Liparis tanakae, snailfish: a comprehensive survey of snailfish specific genes.</title>
        <authorList>
            <person name="Kim W."/>
            <person name="Song I."/>
            <person name="Jeong J.-H."/>
            <person name="Kim D."/>
            <person name="Kim S."/>
            <person name="Ryu S."/>
            <person name="Song J.Y."/>
            <person name="Lee S.K."/>
        </authorList>
    </citation>
    <scope>NUCLEOTIDE SEQUENCE [LARGE SCALE GENOMIC DNA]</scope>
    <source>
        <tissue evidence="1">Muscle</tissue>
    </source>
</reference>
<protein>
    <submittedName>
        <fullName evidence="1">Cysteine-rich secretory protein LCCL domain-containing 1</fullName>
    </submittedName>
</protein>
<accession>A0A4Z2JGD3</accession>
<sequence>MWISDALAALVQESRKKKEPLSLFKRSERDHISSWIQVTWRPATAITAPPELCSTYFEGGLFSFLLPLKFSHSQICVRISRSGLHSNSLKLTLWTKRTVFLCGPAPWSSPSTLPKFERITTITISRMRHVSLRWLRGVSLLLLLQAATSMVMLPNSTGWEQILDKYMDEEGDWWEAKQRGKRAITDGDAQLILDLHNKLRGQVYPPSSNMEHMVGGWRMQRFCLWRMIPMNYYIIHAVNIRFKN</sequence>
<organism evidence="1 2">
    <name type="scientific">Liparis tanakae</name>
    <name type="common">Tanaka's snailfish</name>
    <dbReference type="NCBI Taxonomy" id="230148"/>
    <lineage>
        <taxon>Eukaryota</taxon>
        <taxon>Metazoa</taxon>
        <taxon>Chordata</taxon>
        <taxon>Craniata</taxon>
        <taxon>Vertebrata</taxon>
        <taxon>Euteleostomi</taxon>
        <taxon>Actinopterygii</taxon>
        <taxon>Neopterygii</taxon>
        <taxon>Teleostei</taxon>
        <taxon>Neoteleostei</taxon>
        <taxon>Acanthomorphata</taxon>
        <taxon>Eupercaria</taxon>
        <taxon>Perciformes</taxon>
        <taxon>Cottioidei</taxon>
        <taxon>Cottales</taxon>
        <taxon>Liparidae</taxon>
        <taxon>Liparis</taxon>
    </lineage>
</organism>
<keyword evidence="2" id="KW-1185">Reference proteome</keyword>